<evidence type="ECO:0000313" key="1">
    <source>
        <dbReference type="EMBL" id="KAI3774257.1"/>
    </source>
</evidence>
<sequence>MNRLGWRCERRGDVRREHQRPWAYGLIANMLAGYKIRYRTEKALNNSIHFNTGRRISLMISLPVVRFQIQQGCK</sequence>
<dbReference type="Proteomes" id="UP001056120">
    <property type="component" value="Linkage Group LG16"/>
</dbReference>
<comment type="caution">
    <text evidence="1">The sequence shown here is derived from an EMBL/GenBank/DDBJ whole genome shotgun (WGS) entry which is preliminary data.</text>
</comment>
<proteinExistence type="predicted"/>
<keyword evidence="2" id="KW-1185">Reference proteome</keyword>
<organism evidence="1 2">
    <name type="scientific">Smallanthus sonchifolius</name>
    <dbReference type="NCBI Taxonomy" id="185202"/>
    <lineage>
        <taxon>Eukaryota</taxon>
        <taxon>Viridiplantae</taxon>
        <taxon>Streptophyta</taxon>
        <taxon>Embryophyta</taxon>
        <taxon>Tracheophyta</taxon>
        <taxon>Spermatophyta</taxon>
        <taxon>Magnoliopsida</taxon>
        <taxon>eudicotyledons</taxon>
        <taxon>Gunneridae</taxon>
        <taxon>Pentapetalae</taxon>
        <taxon>asterids</taxon>
        <taxon>campanulids</taxon>
        <taxon>Asterales</taxon>
        <taxon>Asteraceae</taxon>
        <taxon>Asteroideae</taxon>
        <taxon>Heliantheae alliance</taxon>
        <taxon>Millerieae</taxon>
        <taxon>Smallanthus</taxon>
    </lineage>
</organism>
<protein>
    <submittedName>
        <fullName evidence="1">Uncharacterized protein</fullName>
    </submittedName>
</protein>
<evidence type="ECO:0000313" key="2">
    <source>
        <dbReference type="Proteomes" id="UP001056120"/>
    </source>
</evidence>
<accession>A0ACB9FSS3</accession>
<name>A0ACB9FSS3_9ASTR</name>
<reference evidence="2" key="1">
    <citation type="journal article" date="2022" name="Mol. Ecol. Resour.">
        <title>The genomes of chicory, endive, great burdock and yacon provide insights into Asteraceae palaeo-polyploidization history and plant inulin production.</title>
        <authorList>
            <person name="Fan W."/>
            <person name="Wang S."/>
            <person name="Wang H."/>
            <person name="Wang A."/>
            <person name="Jiang F."/>
            <person name="Liu H."/>
            <person name="Zhao H."/>
            <person name="Xu D."/>
            <person name="Zhang Y."/>
        </authorList>
    </citation>
    <scope>NUCLEOTIDE SEQUENCE [LARGE SCALE GENOMIC DNA]</scope>
    <source>
        <strain evidence="2">cv. Yunnan</strain>
    </source>
</reference>
<gene>
    <name evidence="1" type="ORF">L1987_48805</name>
</gene>
<reference evidence="1 2" key="2">
    <citation type="journal article" date="2022" name="Mol. Ecol. Resour.">
        <title>The genomes of chicory, endive, great burdock and yacon provide insights into Asteraceae paleo-polyploidization history and plant inulin production.</title>
        <authorList>
            <person name="Fan W."/>
            <person name="Wang S."/>
            <person name="Wang H."/>
            <person name="Wang A."/>
            <person name="Jiang F."/>
            <person name="Liu H."/>
            <person name="Zhao H."/>
            <person name="Xu D."/>
            <person name="Zhang Y."/>
        </authorList>
    </citation>
    <scope>NUCLEOTIDE SEQUENCE [LARGE SCALE GENOMIC DNA]</scope>
    <source>
        <strain evidence="2">cv. Yunnan</strain>
        <tissue evidence="1">Leaves</tissue>
    </source>
</reference>
<dbReference type="EMBL" id="CM042033">
    <property type="protein sequence ID" value="KAI3774257.1"/>
    <property type="molecule type" value="Genomic_DNA"/>
</dbReference>